<gene>
    <name evidence="6" type="ORF">GSTENG00013457001</name>
</gene>
<dbReference type="GO" id="GO:0007219">
    <property type="term" value="P:Notch signaling pathway"/>
    <property type="evidence" value="ECO:0007669"/>
    <property type="project" value="InterPro"/>
</dbReference>
<dbReference type="Gene3D" id="2.60.40.3510">
    <property type="match status" value="1"/>
</dbReference>
<dbReference type="KEGG" id="tng:GSTEN00013457G001"/>
<organism evidence="6">
    <name type="scientific">Tetraodon nigroviridis</name>
    <name type="common">Spotted green pufferfish</name>
    <name type="synonym">Chelonodon nigroviridis</name>
    <dbReference type="NCBI Taxonomy" id="99883"/>
    <lineage>
        <taxon>Eukaryota</taxon>
        <taxon>Metazoa</taxon>
        <taxon>Chordata</taxon>
        <taxon>Craniata</taxon>
        <taxon>Vertebrata</taxon>
        <taxon>Euteleostomi</taxon>
        <taxon>Actinopterygii</taxon>
        <taxon>Neopterygii</taxon>
        <taxon>Teleostei</taxon>
        <taxon>Neoteleostei</taxon>
        <taxon>Acanthomorphata</taxon>
        <taxon>Eupercaria</taxon>
        <taxon>Tetraodontiformes</taxon>
        <taxon>Tetradontoidea</taxon>
        <taxon>Tetraodontidae</taxon>
        <taxon>Tetraodon</taxon>
    </lineage>
</organism>
<accession>Q4SSF4</accession>
<name>Q4SSF4_TETNG</name>
<feature type="domain" description="Notch ligand N-terminal" evidence="5">
    <location>
        <begin position="17"/>
        <end position="82"/>
    </location>
</feature>
<dbReference type="AlphaFoldDB" id="Q4SSF4"/>
<evidence type="ECO:0000256" key="3">
    <source>
        <dbReference type="ARBA" id="ARBA00022737"/>
    </source>
</evidence>
<proteinExistence type="predicted"/>
<evidence type="ECO:0000259" key="5">
    <source>
        <dbReference type="Pfam" id="PF07657"/>
    </source>
</evidence>
<keyword evidence="4" id="KW-0472">Membrane</keyword>
<dbReference type="EMBL" id="CAAE01014455">
    <property type="protein sequence ID" value="CAF96428.1"/>
    <property type="molecule type" value="Genomic_DNA"/>
</dbReference>
<evidence type="ECO:0000256" key="1">
    <source>
        <dbReference type="ARBA" id="ARBA00022536"/>
    </source>
</evidence>
<keyword evidence="4" id="KW-1133">Transmembrane helix</keyword>
<feature type="non-terminal residue" evidence="6">
    <location>
        <position position="1"/>
    </location>
</feature>
<sequence length="186" mass="20603">VFSSGVFELKIHSFHTAQRICRRHRDCHIFFRICLKHPEDVISAEPPCTFGTGHTNVIRADHTSISSSAPIKVPFHFKWPTTKTTWSVVWRPRGDWPSARTGPRMCILASKASCGIPTTSSATSFTSGTGARTTADQGTTRWVTTPVTRRATASVWRAGRGTTAPSVRNMNSPTLQFKIAPIPRKR</sequence>
<evidence type="ECO:0000313" key="6">
    <source>
        <dbReference type="EMBL" id="CAF96428.1"/>
    </source>
</evidence>
<protein>
    <submittedName>
        <fullName evidence="6">Chromosome undetermined SCAF14455, whole genome shotgun sequence</fullName>
    </submittedName>
</protein>
<dbReference type="OrthoDB" id="283575at2759"/>
<evidence type="ECO:0000256" key="2">
    <source>
        <dbReference type="ARBA" id="ARBA00022692"/>
    </source>
</evidence>
<reference evidence="6" key="1">
    <citation type="journal article" date="2004" name="Nature">
        <title>Genome duplication in the teleost fish Tetraodon nigroviridis reveals the early vertebrate proto-karyotype.</title>
        <authorList>
            <person name="Jaillon O."/>
            <person name="Aury J.-M."/>
            <person name="Brunet F."/>
            <person name="Petit J.-L."/>
            <person name="Stange-Thomann N."/>
            <person name="Mauceli E."/>
            <person name="Bouneau L."/>
            <person name="Fischer C."/>
            <person name="Ozouf-Costaz C."/>
            <person name="Bernot A."/>
            <person name="Nicaud S."/>
            <person name="Jaffe D."/>
            <person name="Fisher S."/>
            <person name="Lutfalla G."/>
            <person name="Dossat C."/>
            <person name="Segurens B."/>
            <person name="Dasilva C."/>
            <person name="Salanoubat M."/>
            <person name="Levy M."/>
            <person name="Boudet N."/>
            <person name="Castellano S."/>
            <person name="Anthouard V."/>
            <person name="Jubin C."/>
            <person name="Castelli V."/>
            <person name="Katinka M."/>
            <person name="Vacherie B."/>
            <person name="Biemont C."/>
            <person name="Skalli Z."/>
            <person name="Cattolico L."/>
            <person name="Poulain J."/>
            <person name="De Berardinis V."/>
            <person name="Cruaud C."/>
            <person name="Duprat S."/>
            <person name="Brottier P."/>
            <person name="Coutanceau J.-P."/>
            <person name="Gouzy J."/>
            <person name="Parra G."/>
            <person name="Lardier G."/>
            <person name="Chapple C."/>
            <person name="McKernan K.J."/>
            <person name="McEwan P."/>
            <person name="Bosak S."/>
            <person name="Kellis M."/>
            <person name="Volff J.-N."/>
            <person name="Guigo R."/>
            <person name="Zody M.C."/>
            <person name="Mesirov J."/>
            <person name="Lindblad-Toh K."/>
            <person name="Birren B."/>
            <person name="Nusbaum C."/>
            <person name="Kahn D."/>
            <person name="Robinson-Rechavi M."/>
            <person name="Laudet V."/>
            <person name="Schachter V."/>
            <person name="Quetier F."/>
            <person name="Saurin W."/>
            <person name="Scarpelli C."/>
            <person name="Wincker P."/>
            <person name="Lander E.S."/>
            <person name="Weissenbach J."/>
            <person name="Roest Crollius H."/>
        </authorList>
    </citation>
    <scope>NUCLEOTIDE SEQUENCE [LARGE SCALE GENOMIC DNA]</scope>
</reference>
<evidence type="ECO:0000256" key="4">
    <source>
        <dbReference type="ARBA" id="ARBA00022989"/>
    </source>
</evidence>
<dbReference type="Pfam" id="PF07657">
    <property type="entry name" value="MNNL"/>
    <property type="match status" value="1"/>
</dbReference>
<dbReference type="GO" id="GO:0016020">
    <property type="term" value="C:membrane"/>
    <property type="evidence" value="ECO:0007669"/>
    <property type="project" value="UniProtKB-SubCell"/>
</dbReference>
<keyword evidence="3" id="KW-0677">Repeat</keyword>
<dbReference type="InterPro" id="IPR011651">
    <property type="entry name" value="Notch_ligand_N"/>
</dbReference>
<keyword evidence="2" id="KW-0812">Transmembrane</keyword>
<keyword evidence="1" id="KW-0245">EGF-like domain</keyword>
<reference evidence="6" key="2">
    <citation type="submission" date="2004-02" db="EMBL/GenBank/DDBJ databases">
        <authorList>
            <consortium name="Genoscope"/>
            <consortium name="Whitehead Institute Centre for Genome Research"/>
        </authorList>
    </citation>
    <scope>NUCLEOTIDE SEQUENCE</scope>
</reference>